<dbReference type="PROSITE" id="PS50830">
    <property type="entry name" value="TNASE_3"/>
    <property type="match status" value="1"/>
</dbReference>
<feature type="domain" description="TNase-like" evidence="1">
    <location>
        <begin position="29"/>
        <end position="158"/>
    </location>
</feature>
<dbReference type="SMART" id="SM00318">
    <property type="entry name" value="SNc"/>
    <property type="match status" value="1"/>
</dbReference>
<dbReference type="RefSeq" id="WP_193801689.1">
    <property type="nucleotide sequence ID" value="NZ_JADEWC010000032.1"/>
</dbReference>
<dbReference type="Gene3D" id="2.40.50.90">
    <property type="match status" value="1"/>
</dbReference>
<evidence type="ECO:0000313" key="3">
    <source>
        <dbReference type="Proteomes" id="UP000654604"/>
    </source>
</evidence>
<dbReference type="InterPro" id="IPR016071">
    <property type="entry name" value="Staphylococal_nuclease_OB-fold"/>
</dbReference>
<name>A0ABR9V6C7_9CHRO</name>
<evidence type="ECO:0000259" key="1">
    <source>
        <dbReference type="PROSITE" id="PS50830"/>
    </source>
</evidence>
<evidence type="ECO:0000313" key="2">
    <source>
        <dbReference type="EMBL" id="MBE9223451.1"/>
    </source>
</evidence>
<dbReference type="Proteomes" id="UP000654604">
    <property type="component" value="Unassembled WGS sequence"/>
</dbReference>
<keyword evidence="3" id="KW-1185">Reference proteome</keyword>
<dbReference type="PROSITE" id="PS51257">
    <property type="entry name" value="PROKAR_LIPOPROTEIN"/>
    <property type="match status" value="1"/>
</dbReference>
<reference evidence="2 3" key="1">
    <citation type="submission" date="2020-10" db="EMBL/GenBank/DDBJ databases">
        <authorList>
            <person name="Castelo-Branco R."/>
            <person name="Eusebio N."/>
            <person name="Adriana R."/>
            <person name="Vieira A."/>
            <person name="Brugerolle De Fraissinette N."/>
            <person name="Rezende De Castro R."/>
            <person name="Schneider M.P."/>
            <person name="Vasconcelos V."/>
            <person name="Leao P.N."/>
        </authorList>
    </citation>
    <scope>NUCLEOTIDE SEQUENCE [LARGE SCALE GENOMIC DNA]</scope>
    <source>
        <strain evidence="2 3">LEGE 03274</strain>
    </source>
</reference>
<proteinExistence type="predicted"/>
<accession>A0ABR9V6C7</accession>
<dbReference type="Pfam" id="PF00565">
    <property type="entry name" value="SNase"/>
    <property type="match status" value="1"/>
</dbReference>
<protein>
    <submittedName>
        <fullName evidence="2">Thermonuclease family protein</fullName>
    </submittedName>
</protein>
<gene>
    <name evidence="2" type="ORF">IQ215_12160</name>
</gene>
<dbReference type="InterPro" id="IPR035437">
    <property type="entry name" value="SNase_OB-fold_sf"/>
</dbReference>
<dbReference type="EMBL" id="JADEWC010000032">
    <property type="protein sequence ID" value="MBE9223451.1"/>
    <property type="molecule type" value="Genomic_DNA"/>
</dbReference>
<dbReference type="SUPFAM" id="SSF50199">
    <property type="entry name" value="Staphylococcal nuclease"/>
    <property type="match status" value="1"/>
</dbReference>
<sequence>MIRKLKGVFVIVVIGLIIAGCGQQMPVDNLILGQLRRVVSGQTLEVVINNQVYGVRLTGLDVPEDGREMAEKTMVQLLTNYGRNPINSPSIALETDLNSKDSFGRLSAYVWLNDLFINRMMIEEGRAIVNLTYTDGKYDDILINAQQYARIMGKGLWE</sequence>
<organism evidence="2 3">
    <name type="scientific">Cyanobacterium stanieri LEGE 03274</name>
    <dbReference type="NCBI Taxonomy" id="1828756"/>
    <lineage>
        <taxon>Bacteria</taxon>
        <taxon>Bacillati</taxon>
        <taxon>Cyanobacteriota</taxon>
        <taxon>Cyanophyceae</taxon>
        <taxon>Oscillatoriophycideae</taxon>
        <taxon>Chroococcales</taxon>
        <taxon>Geminocystaceae</taxon>
        <taxon>Cyanobacterium</taxon>
    </lineage>
</organism>
<comment type="caution">
    <text evidence="2">The sequence shown here is derived from an EMBL/GenBank/DDBJ whole genome shotgun (WGS) entry which is preliminary data.</text>
</comment>